<dbReference type="GO" id="GO:0005975">
    <property type="term" value="P:carbohydrate metabolic process"/>
    <property type="evidence" value="ECO:0007669"/>
    <property type="project" value="InterPro"/>
</dbReference>
<accession>A0A821X974</accession>
<reference evidence="3" key="1">
    <citation type="submission" date="2021-02" db="EMBL/GenBank/DDBJ databases">
        <authorList>
            <person name="Steward A R."/>
        </authorList>
    </citation>
    <scope>NUCLEOTIDE SEQUENCE</scope>
</reference>
<dbReference type="SUPFAM" id="SSF88713">
    <property type="entry name" value="Glycoside hydrolase/deacetylase"/>
    <property type="match status" value="1"/>
</dbReference>
<sequence length="378" mass="42531">MRLLVIFACVIAALAQELPLAEECDAEKCKLPDCRCSGTDIPGGFEPHRIPQFVLLTFDDAVTVGNIDTYRSLLVGRTNFNKCQIGATFFVSHEYTDYRLLNELYSNGFEIAMHSISHHSQDYFRNADKELLRKEFADQKTIITNFGAIPAASVQGIRMPFLQMAGNASFEVMKEAGLRYDISMPTTQFDYPGMWPYTLDYASTQDCISGPCPTASFPGLWAIPMVAWTDLDQFKCAMVDACFSAPADDDTEGWFRFIVQNFERHYLGNRAPFGFYIHEGPVRTRPGLRAALVRFLDMLSTINDVALVTASELLDWVQNPVSLADYLQKPCREVTLGRRCRSVTCVGLTSNHTTELLNMNNCLRCPRVYPWLGNPLGE</sequence>
<organism evidence="3 4">
    <name type="scientific">Pieris macdunnoughi</name>
    <dbReference type="NCBI Taxonomy" id="345717"/>
    <lineage>
        <taxon>Eukaryota</taxon>
        <taxon>Metazoa</taxon>
        <taxon>Ecdysozoa</taxon>
        <taxon>Arthropoda</taxon>
        <taxon>Hexapoda</taxon>
        <taxon>Insecta</taxon>
        <taxon>Pterygota</taxon>
        <taxon>Neoptera</taxon>
        <taxon>Endopterygota</taxon>
        <taxon>Lepidoptera</taxon>
        <taxon>Glossata</taxon>
        <taxon>Ditrysia</taxon>
        <taxon>Papilionoidea</taxon>
        <taxon>Pieridae</taxon>
        <taxon>Pierinae</taxon>
        <taxon>Pieris</taxon>
    </lineage>
</organism>
<proteinExistence type="predicted"/>
<keyword evidence="1" id="KW-0732">Signal</keyword>
<feature type="domain" description="NodB homology" evidence="2">
    <location>
        <begin position="52"/>
        <end position="180"/>
    </location>
</feature>
<name>A0A821X974_9NEOP</name>
<dbReference type="GO" id="GO:0016810">
    <property type="term" value="F:hydrolase activity, acting on carbon-nitrogen (but not peptide) bonds"/>
    <property type="evidence" value="ECO:0007669"/>
    <property type="project" value="InterPro"/>
</dbReference>
<dbReference type="InterPro" id="IPR011330">
    <property type="entry name" value="Glyco_hydro/deAcase_b/a-brl"/>
</dbReference>
<dbReference type="AlphaFoldDB" id="A0A821X974"/>
<evidence type="ECO:0000259" key="2">
    <source>
        <dbReference type="Pfam" id="PF01522"/>
    </source>
</evidence>
<dbReference type="PANTHER" id="PTHR45985">
    <property type="match status" value="1"/>
</dbReference>
<feature type="chain" id="PRO_5032493445" description="NodB homology domain-containing protein" evidence="1">
    <location>
        <begin position="16"/>
        <end position="378"/>
    </location>
</feature>
<evidence type="ECO:0000256" key="1">
    <source>
        <dbReference type="SAM" id="SignalP"/>
    </source>
</evidence>
<dbReference type="Proteomes" id="UP000663880">
    <property type="component" value="Unassembled WGS sequence"/>
</dbReference>
<dbReference type="Gene3D" id="3.20.20.370">
    <property type="entry name" value="Glycoside hydrolase/deacetylase"/>
    <property type="match status" value="1"/>
</dbReference>
<dbReference type="Pfam" id="PF01522">
    <property type="entry name" value="Polysacc_deac_1"/>
    <property type="match status" value="1"/>
</dbReference>
<dbReference type="EMBL" id="CAJOBZ010000067">
    <property type="protein sequence ID" value="CAF4941454.1"/>
    <property type="molecule type" value="Genomic_DNA"/>
</dbReference>
<evidence type="ECO:0000313" key="3">
    <source>
        <dbReference type="EMBL" id="CAF4941454.1"/>
    </source>
</evidence>
<feature type="signal peptide" evidence="1">
    <location>
        <begin position="1"/>
        <end position="15"/>
    </location>
</feature>
<gene>
    <name evidence="3" type="ORF">PMACD_LOCUS14762</name>
</gene>
<keyword evidence="4" id="KW-1185">Reference proteome</keyword>
<evidence type="ECO:0000313" key="4">
    <source>
        <dbReference type="Proteomes" id="UP000663880"/>
    </source>
</evidence>
<comment type="caution">
    <text evidence="3">The sequence shown here is derived from an EMBL/GenBank/DDBJ whole genome shotgun (WGS) entry which is preliminary data.</text>
</comment>
<protein>
    <recommendedName>
        <fullName evidence="2">NodB homology domain-containing protein</fullName>
    </recommendedName>
</protein>
<dbReference type="InterPro" id="IPR002509">
    <property type="entry name" value="NODB_dom"/>
</dbReference>
<dbReference type="PANTHER" id="PTHR45985:SF8">
    <property type="entry name" value="CHITIN DEACETYLASE-LIKE 9, ISOFORM A"/>
    <property type="match status" value="1"/>
</dbReference>
<dbReference type="OrthoDB" id="504708at2759"/>
<dbReference type="InterPro" id="IPR052740">
    <property type="entry name" value="CE4"/>
</dbReference>